<reference evidence="5" key="1">
    <citation type="journal article" date="2021" name="Proc. Natl. Acad. Sci. U.S.A.">
        <title>A Catalog of Tens of Thousands of Viruses from Human Metagenomes Reveals Hidden Associations with Chronic Diseases.</title>
        <authorList>
            <person name="Tisza M.J."/>
            <person name="Buck C.B."/>
        </authorList>
    </citation>
    <scope>NUCLEOTIDE SEQUENCE</scope>
    <source>
        <strain evidence="5">Ctee23</strain>
    </source>
</reference>
<keyword evidence="3" id="KW-0998">Cell outer membrane</keyword>
<evidence type="ECO:0000256" key="1">
    <source>
        <dbReference type="ARBA" id="ARBA00004442"/>
    </source>
</evidence>
<evidence type="ECO:0000259" key="4">
    <source>
        <dbReference type="Pfam" id="PF19572"/>
    </source>
</evidence>
<dbReference type="InterPro" id="IPR045741">
    <property type="entry name" value="PorV"/>
</dbReference>
<dbReference type="Gene3D" id="2.40.170.20">
    <property type="entry name" value="TonB-dependent receptor, beta-barrel domain"/>
    <property type="match status" value="1"/>
</dbReference>
<evidence type="ECO:0000256" key="2">
    <source>
        <dbReference type="ARBA" id="ARBA00023136"/>
    </source>
</evidence>
<dbReference type="EMBL" id="BK015833">
    <property type="protein sequence ID" value="DAE27250.1"/>
    <property type="molecule type" value="Genomic_DNA"/>
</dbReference>
<feature type="domain" description="Type IX secretion system protein PorV" evidence="4">
    <location>
        <begin position="42"/>
        <end position="232"/>
    </location>
</feature>
<dbReference type="InterPro" id="IPR036942">
    <property type="entry name" value="Beta-barrel_TonB_sf"/>
</dbReference>
<sequence>MIMLLSRGRMKRVLIVVFAALLPAFHLQAQDEAFGWMCQRNDPVSVAMAGVSLAPSSDISFSAFRNPAVIPYSESRFAVTAAYSPAVGDMTTGGLDVGVGMKTGERLGFSVAGNYNSCGEYEVIDDSGNRNGMFKTSSMMFSAGLGLKVIDALSVGINLKYAGERLASDSNQGVFASDVYALYRWRMLRFSAGLANVGTSVKDASGSSYHIPSSVRLAAGYGQTFEEKHSLEAGMDADCFFAGKFAVSGGVQYGFNGMVFARVGYRASGSDVISSGVSAGLGCKFHGVRVDFAYQRASSLNILAFSLGYSF</sequence>
<dbReference type="Pfam" id="PF19572">
    <property type="entry name" value="PorV"/>
    <property type="match status" value="1"/>
</dbReference>
<proteinExistence type="predicted"/>
<dbReference type="SUPFAM" id="SSF56935">
    <property type="entry name" value="Porins"/>
    <property type="match status" value="1"/>
</dbReference>
<accession>A0A8S5R7Z0</accession>
<comment type="subcellular location">
    <subcellularLocation>
        <location evidence="1">Cell outer membrane</location>
    </subcellularLocation>
</comment>
<evidence type="ECO:0000313" key="5">
    <source>
        <dbReference type="EMBL" id="DAE27250.1"/>
    </source>
</evidence>
<protein>
    <submittedName>
        <fullName evidence="5">Protein involved in gliding motility 9 Secretion System Type.5A</fullName>
    </submittedName>
</protein>
<keyword evidence="2" id="KW-0472">Membrane</keyword>
<organism evidence="5">
    <name type="scientific">virus sp. ctee23</name>
    <dbReference type="NCBI Taxonomy" id="2826809"/>
    <lineage>
        <taxon>Viruses</taxon>
    </lineage>
</organism>
<name>A0A8S5R7Z0_9VIRU</name>
<evidence type="ECO:0000256" key="3">
    <source>
        <dbReference type="ARBA" id="ARBA00023237"/>
    </source>
</evidence>
<dbReference type="NCBIfam" id="NF033709">
    <property type="entry name" value="PorV_fam"/>
    <property type="match status" value="1"/>
</dbReference>